<accession>A0A1R1EN83</accession>
<dbReference type="Gene3D" id="3.30.470.20">
    <property type="entry name" value="ATP-grasp fold, B domain"/>
    <property type="match status" value="1"/>
</dbReference>
<dbReference type="Proteomes" id="UP000187172">
    <property type="component" value="Unassembled WGS sequence"/>
</dbReference>
<proteinExistence type="predicted"/>
<evidence type="ECO:0000313" key="3">
    <source>
        <dbReference type="Proteomes" id="UP000187172"/>
    </source>
</evidence>
<dbReference type="STRING" id="297318.BK138_20485"/>
<dbReference type="SUPFAM" id="SSF56059">
    <property type="entry name" value="Glutathione synthetase ATP-binding domain-like"/>
    <property type="match status" value="1"/>
</dbReference>
<feature type="region of interest" description="Disordered" evidence="1">
    <location>
        <begin position="59"/>
        <end position="84"/>
    </location>
</feature>
<dbReference type="InterPro" id="IPR026838">
    <property type="entry name" value="YheC/D"/>
</dbReference>
<sequence length="276" mass="31497">MAIQRVASKWAKTQVLLQSPQVSPYIPLTQKYTRTTLGNMLENTPLVYIKPDRGTYGNGVMNVQRNGEPDAPAGEQPPEGSPHTGVEYTLRYGTRSETYPNLDALHLAILRHTRGKFYIIQQGIVTLKYEERQFDLRILTQKTPYRHWETTGIIGRVAAKNMIITNYHGGGSVRLLNELLEGNVSPEESPLLERKLLELGVATAQQLQTQFPRIKEIGLDVAIDEQLNPWILEVNTLPAIFPFKKFFKDKSIYRRIERYAINYGRLPGKSKRRGSY</sequence>
<organism evidence="2 3">
    <name type="scientific">Paenibacillus rhizosphaerae</name>
    <dbReference type="NCBI Taxonomy" id="297318"/>
    <lineage>
        <taxon>Bacteria</taxon>
        <taxon>Bacillati</taxon>
        <taxon>Bacillota</taxon>
        <taxon>Bacilli</taxon>
        <taxon>Bacillales</taxon>
        <taxon>Paenibacillaceae</taxon>
        <taxon>Paenibacillus</taxon>
    </lineage>
</organism>
<name>A0A1R1EN83_9BACL</name>
<comment type="caution">
    <text evidence="2">The sequence shown here is derived from an EMBL/GenBank/DDBJ whole genome shotgun (WGS) entry which is preliminary data.</text>
</comment>
<dbReference type="RefSeq" id="WP_076172517.1">
    <property type="nucleotide sequence ID" value="NZ_MRTP01000005.1"/>
</dbReference>
<evidence type="ECO:0000256" key="1">
    <source>
        <dbReference type="SAM" id="MobiDB-lite"/>
    </source>
</evidence>
<evidence type="ECO:0000313" key="2">
    <source>
        <dbReference type="EMBL" id="OMF53268.1"/>
    </source>
</evidence>
<protein>
    <recommendedName>
        <fullName evidence="4">Endospore coat-associated protein</fullName>
    </recommendedName>
</protein>
<keyword evidence="3" id="KW-1185">Reference proteome</keyword>
<gene>
    <name evidence="2" type="ORF">BK138_20485</name>
</gene>
<dbReference type="Pfam" id="PF14398">
    <property type="entry name" value="ATPgrasp_YheCD"/>
    <property type="match status" value="1"/>
</dbReference>
<reference evidence="2 3" key="1">
    <citation type="submission" date="2016-11" db="EMBL/GenBank/DDBJ databases">
        <title>Paenibacillus species isolates.</title>
        <authorList>
            <person name="Beno S.M."/>
        </authorList>
    </citation>
    <scope>NUCLEOTIDE SEQUENCE [LARGE SCALE GENOMIC DNA]</scope>
    <source>
        <strain evidence="2 3">FSL R5-0378</strain>
    </source>
</reference>
<dbReference type="AlphaFoldDB" id="A0A1R1EN83"/>
<dbReference type="EMBL" id="MRTP01000005">
    <property type="protein sequence ID" value="OMF53268.1"/>
    <property type="molecule type" value="Genomic_DNA"/>
</dbReference>
<evidence type="ECO:0008006" key="4">
    <source>
        <dbReference type="Google" id="ProtNLM"/>
    </source>
</evidence>